<evidence type="ECO:0000256" key="2">
    <source>
        <dbReference type="ARBA" id="ARBA00005417"/>
    </source>
</evidence>
<dbReference type="InterPro" id="IPR003593">
    <property type="entry name" value="AAA+_ATPase"/>
</dbReference>
<keyword evidence="3" id="KW-0813">Transport</keyword>
<organism evidence="10 11">
    <name type="scientific">Candidatus Desulfosporosinus infrequens</name>
    <dbReference type="NCBI Taxonomy" id="2043169"/>
    <lineage>
        <taxon>Bacteria</taxon>
        <taxon>Bacillati</taxon>
        <taxon>Bacillota</taxon>
        <taxon>Clostridia</taxon>
        <taxon>Eubacteriales</taxon>
        <taxon>Desulfitobacteriaceae</taxon>
        <taxon>Desulfosporosinus</taxon>
    </lineage>
</organism>
<evidence type="ECO:0000256" key="3">
    <source>
        <dbReference type="ARBA" id="ARBA00022448"/>
    </source>
</evidence>
<dbReference type="SMART" id="SM00382">
    <property type="entry name" value="AAA"/>
    <property type="match status" value="2"/>
</dbReference>
<name>A0A2U3KEP4_9FIRM</name>
<evidence type="ECO:0000256" key="4">
    <source>
        <dbReference type="ARBA" id="ARBA00022475"/>
    </source>
</evidence>
<dbReference type="OrthoDB" id="501320at2"/>
<dbReference type="InterPro" id="IPR003439">
    <property type="entry name" value="ABC_transporter-like_ATP-bd"/>
</dbReference>
<dbReference type="Gene3D" id="3.40.50.300">
    <property type="entry name" value="P-loop containing nucleotide triphosphate hydrolases"/>
    <property type="match status" value="2"/>
</dbReference>
<dbReference type="InterPro" id="IPR017871">
    <property type="entry name" value="ABC_transporter-like_CS"/>
</dbReference>
<accession>A0A2U3KEP4</accession>
<dbReference type="GO" id="GO:0005524">
    <property type="term" value="F:ATP binding"/>
    <property type="evidence" value="ECO:0007669"/>
    <property type="project" value="UniProtKB-KW"/>
</dbReference>
<evidence type="ECO:0000256" key="5">
    <source>
        <dbReference type="ARBA" id="ARBA00022741"/>
    </source>
</evidence>
<dbReference type="Pfam" id="PF00005">
    <property type="entry name" value="ABC_tran"/>
    <property type="match status" value="2"/>
</dbReference>
<reference evidence="11" key="1">
    <citation type="submission" date="2018-02" db="EMBL/GenBank/DDBJ databases">
        <authorList>
            <person name="Hausmann B."/>
        </authorList>
    </citation>
    <scope>NUCLEOTIDE SEQUENCE [LARGE SCALE GENOMIC DNA]</scope>
    <source>
        <strain evidence="11">Peat soil MAG SbF1</strain>
    </source>
</reference>
<dbReference type="PROSITE" id="PS50893">
    <property type="entry name" value="ABC_TRANSPORTER_2"/>
    <property type="match status" value="2"/>
</dbReference>
<dbReference type="CDD" id="cd03225">
    <property type="entry name" value="ABC_cobalt_CbiO_domain1"/>
    <property type="match status" value="1"/>
</dbReference>
<dbReference type="InterPro" id="IPR050095">
    <property type="entry name" value="ECF_ABC_transporter_ATP-bd"/>
</dbReference>
<dbReference type="GO" id="GO:0042626">
    <property type="term" value="F:ATPase-coupled transmembrane transporter activity"/>
    <property type="evidence" value="ECO:0007669"/>
    <property type="project" value="TreeGrafter"/>
</dbReference>
<comment type="subcellular location">
    <subcellularLocation>
        <location evidence="1">Cell membrane</location>
        <topology evidence="1">Peripheral membrane protein</topology>
    </subcellularLocation>
</comment>
<evidence type="ECO:0000313" key="10">
    <source>
        <dbReference type="EMBL" id="SPF38108.1"/>
    </source>
</evidence>
<evidence type="ECO:0000256" key="1">
    <source>
        <dbReference type="ARBA" id="ARBA00004202"/>
    </source>
</evidence>
<dbReference type="EMBL" id="OMOF01000101">
    <property type="protein sequence ID" value="SPF38108.1"/>
    <property type="molecule type" value="Genomic_DNA"/>
</dbReference>
<keyword evidence="5" id="KW-0547">Nucleotide-binding</keyword>
<dbReference type="PANTHER" id="PTHR43553:SF24">
    <property type="entry name" value="ENERGY-COUPLING FACTOR TRANSPORTER ATP-BINDING PROTEIN ECFA1"/>
    <property type="match status" value="1"/>
</dbReference>
<keyword evidence="6" id="KW-0067">ATP-binding</keyword>
<protein>
    <submittedName>
        <fullName evidence="10">ABC transporter family protein</fullName>
    </submittedName>
</protein>
<evidence type="ECO:0000313" key="11">
    <source>
        <dbReference type="Proteomes" id="UP000238916"/>
    </source>
</evidence>
<proteinExistence type="inferred from homology"/>
<evidence type="ECO:0000256" key="8">
    <source>
        <dbReference type="ARBA" id="ARBA00023136"/>
    </source>
</evidence>
<keyword evidence="7" id="KW-1278">Translocase</keyword>
<feature type="domain" description="ABC transporter" evidence="9">
    <location>
        <begin position="252"/>
        <end position="488"/>
    </location>
</feature>
<keyword evidence="4" id="KW-1003">Cell membrane</keyword>
<keyword evidence="8" id="KW-0472">Membrane</keyword>
<dbReference type="InterPro" id="IPR015856">
    <property type="entry name" value="ABC_transpr_CbiO/EcfA_su"/>
</dbReference>
<dbReference type="PROSITE" id="PS00211">
    <property type="entry name" value="ABC_TRANSPORTER_1"/>
    <property type="match status" value="1"/>
</dbReference>
<dbReference type="InterPro" id="IPR027417">
    <property type="entry name" value="P-loop_NTPase"/>
</dbReference>
<evidence type="ECO:0000256" key="6">
    <source>
        <dbReference type="ARBA" id="ARBA00022840"/>
    </source>
</evidence>
<dbReference type="Proteomes" id="UP000238916">
    <property type="component" value="Unassembled WGS sequence"/>
</dbReference>
<dbReference type="PANTHER" id="PTHR43553">
    <property type="entry name" value="HEAVY METAL TRANSPORTER"/>
    <property type="match status" value="1"/>
</dbReference>
<comment type="similarity">
    <text evidence="2">Belongs to the ABC transporter superfamily.</text>
</comment>
<evidence type="ECO:0000256" key="7">
    <source>
        <dbReference type="ARBA" id="ARBA00022967"/>
    </source>
</evidence>
<evidence type="ECO:0000259" key="9">
    <source>
        <dbReference type="PROSITE" id="PS50893"/>
    </source>
</evidence>
<dbReference type="SUPFAM" id="SSF52540">
    <property type="entry name" value="P-loop containing nucleoside triphosphate hydrolases"/>
    <property type="match status" value="2"/>
</dbReference>
<dbReference type="GO" id="GO:0016887">
    <property type="term" value="F:ATP hydrolysis activity"/>
    <property type="evidence" value="ECO:0007669"/>
    <property type="project" value="InterPro"/>
</dbReference>
<dbReference type="GO" id="GO:0043190">
    <property type="term" value="C:ATP-binding cassette (ABC) transporter complex"/>
    <property type="evidence" value="ECO:0007669"/>
    <property type="project" value="TreeGrafter"/>
</dbReference>
<gene>
    <name evidence="10" type="ORF">SBF1_190042</name>
</gene>
<feature type="domain" description="ABC transporter" evidence="9">
    <location>
        <begin position="4"/>
        <end position="231"/>
    </location>
</feature>
<sequence length="489" mass="54177">MKVLQVQNIRYSNILNGVDFDWHQGEIIALMGANGSGKSTLARILSGLIEPQGGEISLTLDGIVCNWNKVNRWQEIGFVGQHPRRQTIGATVAEELGFGLLNLGMDSRLVRNKVRELAASVGLEGKEDQSPATLSGGERQRLVTVAILALQPSFLILDEALTMLDMRAQTTVLDLLFKARAETGQLWITHDLELARLADRLLVIENGKLVDMGRFNDYSAHNERGSIDSHAEVHVNSTSLVTKHSRTEIVGVQGQNVLLDQPVLEWKQTNYESRLRLNMLVKAGEFIAIVGPSGSGKTTLLESAIGLILATEGQLIACGEAITKTSLNTLRRKTRLLLQEAGEYLIGRSVYHEIYYGDSRRDLKIKTPEKLSFLKDFGLSVSMADVAPERLSGGERQKVALAAALRTLPEVLLLDEPLLGLDATSRAGIQKMISEWGERTILYVTHDLREVLQYADRIWLVENGNVVLDCAIQRWQEHQEQFQAAGVRC</sequence>
<dbReference type="AlphaFoldDB" id="A0A2U3KEP4"/>